<dbReference type="Proteomes" id="UP001589575">
    <property type="component" value="Unassembled WGS sequence"/>
</dbReference>
<organism evidence="2 3">
    <name type="scientific">Citricoccus parietis</name>
    <dbReference type="NCBI Taxonomy" id="592307"/>
    <lineage>
        <taxon>Bacteria</taxon>
        <taxon>Bacillati</taxon>
        <taxon>Actinomycetota</taxon>
        <taxon>Actinomycetes</taxon>
        <taxon>Micrococcales</taxon>
        <taxon>Micrococcaceae</taxon>
        <taxon>Citricoccus</taxon>
    </lineage>
</organism>
<gene>
    <name evidence="2" type="ORF">ACFFX0_08765</name>
</gene>
<feature type="compositionally biased region" description="Low complexity" evidence="1">
    <location>
        <begin position="24"/>
        <end position="36"/>
    </location>
</feature>
<reference evidence="2 3" key="1">
    <citation type="submission" date="2024-09" db="EMBL/GenBank/DDBJ databases">
        <authorList>
            <person name="Sun Q."/>
            <person name="Mori K."/>
        </authorList>
    </citation>
    <scope>NUCLEOTIDE SEQUENCE [LARGE SCALE GENOMIC DNA]</scope>
    <source>
        <strain evidence="2 3">CCM 7609</strain>
    </source>
</reference>
<proteinExistence type="predicted"/>
<evidence type="ECO:0000313" key="2">
    <source>
        <dbReference type="EMBL" id="MFB9071281.1"/>
    </source>
</evidence>
<feature type="region of interest" description="Disordered" evidence="1">
    <location>
        <begin position="1"/>
        <end position="36"/>
    </location>
</feature>
<accession>A0ABV5FX77</accession>
<keyword evidence="3" id="KW-1185">Reference proteome</keyword>
<name>A0ABV5FX77_9MICC</name>
<protein>
    <submittedName>
        <fullName evidence="2">Uncharacterized protein</fullName>
    </submittedName>
</protein>
<dbReference type="EMBL" id="JBHMFI010000001">
    <property type="protein sequence ID" value="MFB9071281.1"/>
    <property type="molecule type" value="Genomic_DNA"/>
</dbReference>
<evidence type="ECO:0000313" key="3">
    <source>
        <dbReference type="Proteomes" id="UP001589575"/>
    </source>
</evidence>
<comment type="caution">
    <text evidence="2">The sequence shown here is derived from an EMBL/GenBank/DDBJ whole genome shotgun (WGS) entry which is preliminary data.</text>
</comment>
<sequence length="69" mass="7527">MSGSPWGPPVSERRARTAFRRAVRSSGSSGVGSAPSCSVIPALRDPMSFLCGLQPIQYSRRARPQHLDW</sequence>
<evidence type="ECO:0000256" key="1">
    <source>
        <dbReference type="SAM" id="MobiDB-lite"/>
    </source>
</evidence>